<reference evidence="1 2" key="1">
    <citation type="submission" date="2022-02" db="EMBL/GenBank/DDBJ databases">
        <authorList>
            <person name="Min J."/>
        </authorList>
    </citation>
    <scope>NUCLEOTIDE SEQUENCE [LARGE SCALE GENOMIC DNA]</scope>
    <source>
        <strain evidence="1 2">GR10-1</strain>
    </source>
</reference>
<evidence type="ECO:0000313" key="1">
    <source>
        <dbReference type="EMBL" id="MCH5600112.1"/>
    </source>
</evidence>
<dbReference type="RefSeq" id="WP_240832124.1">
    <property type="nucleotide sequence ID" value="NZ_JAKWBL010000004.1"/>
</dbReference>
<name>A0ABS9SP08_9BACT</name>
<dbReference type="Proteomes" id="UP001202248">
    <property type="component" value="Unassembled WGS sequence"/>
</dbReference>
<proteinExistence type="predicted"/>
<accession>A0ABS9SP08</accession>
<keyword evidence="2" id="KW-1185">Reference proteome</keyword>
<comment type="caution">
    <text evidence="1">The sequence shown here is derived from an EMBL/GenBank/DDBJ whole genome shotgun (WGS) entry which is preliminary data.</text>
</comment>
<gene>
    <name evidence="1" type="ORF">MKP09_20420</name>
</gene>
<evidence type="ECO:0000313" key="2">
    <source>
        <dbReference type="Proteomes" id="UP001202248"/>
    </source>
</evidence>
<sequence length="112" mass="13261">MIKLSLAQASLNYIDTHFVEDLNNDEHFRAVRNRYERAIQISKQKLDTIKSDSIKPLPKTTPILKKMLLELIDMKRTELSKYLQNGSFDEELIREKERELDLEEARLRSREG</sequence>
<organism evidence="1 2">
    <name type="scientific">Niabella ginsengisoli</name>
    <dbReference type="NCBI Taxonomy" id="522298"/>
    <lineage>
        <taxon>Bacteria</taxon>
        <taxon>Pseudomonadati</taxon>
        <taxon>Bacteroidota</taxon>
        <taxon>Chitinophagia</taxon>
        <taxon>Chitinophagales</taxon>
        <taxon>Chitinophagaceae</taxon>
        <taxon>Niabella</taxon>
    </lineage>
</organism>
<dbReference type="EMBL" id="JAKWBL010000004">
    <property type="protein sequence ID" value="MCH5600112.1"/>
    <property type="molecule type" value="Genomic_DNA"/>
</dbReference>
<protein>
    <submittedName>
        <fullName evidence="1">Uncharacterized protein</fullName>
    </submittedName>
</protein>